<sequence>MTRPLGQVVGLQGVWIPPGGPCPVRRPEPVGSVAARNPPSPHASLRAEQGGGEQSADPPEPGTGDGVRGMRPTRPLGASPAGGSLWASQTGEEATEGMRGRSGADSRAEATAFPQEICIAALAVAGRPVRTCALPGHDRVRLCGCLPPHACGCTICALGRFAGRERAARYGECSLTRNRAGVRRRPLGSDPGRRRSGEVMCVPVPLRSHRTASPRLVRRRLAFDQISAPGTARTVTTAPLEGPCRTARTLSAAGICLADRYSDSGLDPRGRGLPRGCRVCARGCCCLHATPPACSRWTRVAHGG</sequence>
<feature type="region of interest" description="Disordered" evidence="1">
    <location>
        <begin position="1"/>
        <end position="108"/>
    </location>
</feature>
<evidence type="ECO:0000313" key="2">
    <source>
        <dbReference type="EMBL" id="SDN72143.1"/>
    </source>
</evidence>
<keyword evidence="3" id="KW-1185">Reference proteome</keyword>
<dbReference type="AlphaFoldDB" id="A0A1H0DQ34"/>
<dbReference type="EMBL" id="FNHI01000035">
    <property type="protein sequence ID" value="SDN72143.1"/>
    <property type="molecule type" value="Genomic_DNA"/>
</dbReference>
<name>A0A1H0DQ34_9ACTN</name>
<organism evidence="2 3">
    <name type="scientific">Streptomyces wuyuanensis</name>
    <dbReference type="NCBI Taxonomy" id="1196353"/>
    <lineage>
        <taxon>Bacteria</taxon>
        <taxon>Bacillati</taxon>
        <taxon>Actinomycetota</taxon>
        <taxon>Actinomycetes</taxon>
        <taxon>Kitasatosporales</taxon>
        <taxon>Streptomycetaceae</taxon>
        <taxon>Streptomyces</taxon>
    </lineage>
</organism>
<reference evidence="3" key="1">
    <citation type="submission" date="2016-10" db="EMBL/GenBank/DDBJ databases">
        <authorList>
            <person name="Varghese N."/>
            <person name="Submissions S."/>
        </authorList>
    </citation>
    <scope>NUCLEOTIDE SEQUENCE [LARGE SCALE GENOMIC DNA]</scope>
    <source>
        <strain evidence="3">CGMCC 4.7042</strain>
    </source>
</reference>
<gene>
    <name evidence="2" type="ORF">SAMN05444921_13536</name>
</gene>
<proteinExistence type="predicted"/>
<evidence type="ECO:0000256" key="1">
    <source>
        <dbReference type="SAM" id="MobiDB-lite"/>
    </source>
</evidence>
<evidence type="ECO:0000313" key="3">
    <source>
        <dbReference type="Proteomes" id="UP000199063"/>
    </source>
</evidence>
<feature type="compositionally biased region" description="Basic and acidic residues" evidence="1">
    <location>
        <begin position="96"/>
        <end position="108"/>
    </location>
</feature>
<protein>
    <submittedName>
        <fullName evidence="2">Uncharacterized protein</fullName>
    </submittedName>
</protein>
<dbReference type="STRING" id="1196353.SAMN05444921_13536"/>
<accession>A0A1H0DQ34</accession>
<dbReference type="Proteomes" id="UP000199063">
    <property type="component" value="Unassembled WGS sequence"/>
</dbReference>